<evidence type="ECO:0000313" key="1">
    <source>
        <dbReference type="EMBL" id="KFI39791.1"/>
    </source>
</evidence>
<dbReference type="PATRIC" id="fig|1437605.7.peg.216"/>
<keyword evidence="2" id="KW-1185">Reference proteome</keyword>
<organism evidence="1 2">
    <name type="scientific">Bifidobacterium actinocoloniiforme DSM 22766</name>
    <dbReference type="NCBI Taxonomy" id="1437605"/>
    <lineage>
        <taxon>Bacteria</taxon>
        <taxon>Bacillati</taxon>
        <taxon>Actinomycetota</taxon>
        <taxon>Actinomycetes</taxon>
        <taxon>Bifidobacteriales</taxon>
        <taxon>Bifidobacteriaceae</taxon>
        <taxon>Bifidobacterium</taxon>
    </lineage>
</organism>
<dbReference type="eggNOG" id="ENOG5031SDG">
    <property type="taxonomic scope" value="Bacteria"/>
</dbReference>
<dbReference type="AlphaFoldDB" id="A0A086YZU1"/>
<dbReference type="EMBL" id="JGYK01000001">
    <property type="protein sequence ID" value="KFI39791.1"/>
    <property type="molecule type" value="Genomic_DNA"/>
</dbReference>
<proteinExistence type="predicted"/>
<reference evidence="1 2" key="1">
    <citation type="submission" date="2014-03" db="EMBL/GenBank/DDBJ databases">
        <title>Genomics of Bifidobacteria.</title>
        <authorList>
            <person name="Ventura M."/>
            <person name="Milani C."/>
            <person name="Lugli G.A."/>
        </authorList>
    </citation>
    <scope>NUCLEOTIDE SEQUENCE [LARGE SCALE GENOMIC DNA]</scope>
    <source>
        <strain evidence="1 2">DSM 22766</strain>
    </source>
</reference>
<dbReference type="STRING" id="1437605.AB656_01075"/>
<protein>
    <submittedName>
        <fullName evidence="1">Uncharacterized protein</fullName>
    </submittedName>
</protein>
<dbReference type="KEGG" id="bact:AB656_01075"/>
<dbReference type="Proteomes" id="UP000029015">
    <property type="component" value="Unassembled WGS sequence"/>
</dbReference>
<name>A0A086YZU1_9BIFI</name>
<accession>A0A086YZU1</accession>
<dbReference type="RefSeq" id="WP_033504612.1">
    <property type="nucleotide sequence ID" value="NZ_CP011786.1"/>
</dbReference>
<comment type="caution">
    <text evidence="1">The sequence shown here is derived from an EMBL/GenBank/DDBJ whole genome shotgun (WGS) entry which is preliminary data.</text>
</comment>
<gene>
    <name evidence="1" type="ORF">BACT_0491</name>
</gene>
<dbReference type="OrthoDB" id="3235082at2"/>
<evidence type="ECO:0000313" key="2">
    <source>
        <dbReference type="Proteomes" id="UP000029015"/>
    </source>
</evidence>
<sequence length="133" mass="14428">MSVFNPPVHPVRTEETLLPLLRGEYPDVSFGSVRNSDDPPRECVLVGDPQGLATPVTQWVRVRLTVIVRRDDGSGDFAAEQHLAADIIRTITMQGCRPPIVSAKLDAGPMRLADGDASPIYCYAVLLMQAAVS</sequence>